<dbReference type="SUPFAM" id="SSF58104">
    <property type="entry name" value="Methyl-accepting chemotaxis protein (MCP) signaling domain"/>
    <property type="match status" value="1"/>
</dbReference>
<keyword evidence="6" id="KW-1185">Reference proteome</keyword>
<comment type="caution">
    <text evidence="5">The sequence shown here is derived from an EMBL/GenBank/DDBJ whole genome shotgun (WGS) entry which is preliminary data.</text>
</comment>
<organism evidence="5 6">
    <name type="scientific">Rhizobium aquaticum</name>
    <dbReference type="NCBI Taxonomy" id="1549636"/>
    <lineage>
        <taxon>Bacteria</taxon>
        <taxon>Pseudomonadati</taxon>
        <taxon>Pseudomonadota</taxon>
        <taxon>Alphaproteobacteria</taxon>
        <taxon>Hyphomicrobiales</taxon>
        <taxon>Rhizobiaceae</taxon>
        <taxon>Rhizobium/Agrobacterium group</taxon>
        <taxon>Rhizobium</taxon>
    </lineage>
</organism>
<dbReference type="EMBL" id="JBEPMB010000001">
    <property type="protein sequence ID" value="MET3613295.1"/>
    <property type="molecule type" value="Genomic_DNA"/>
</dbReference>
<gene>
    <name evidence="5" type="ORF">ABID16_001600</name>
</gene>
<dbReference type="Gene3D" id="1.10.287.950">
    <property type="entry name" value="Methyl-accepting chemotaxis protein"/>
    <property type="match status" value="1"/>
</dbReference>
<dbReference type="SMART" id="SM00283">
    <property type="entry name" value="MA"/>
    <property type="match status" value="1"/>
</dbReference>
<evidence type="ECO:0000313" key="6">
    <source>
        <dbReference type="Proteomes" id="UP001549047"/>
    </source>
</evidence>
<dbReference type="PANTHER" id="PTHR32089:SF112">
    <property type="entry name" value="LYSOZYME-LIKE PROTEIN-RELATED"/>
    <property type="match status" value="1"/>
</dbReference>
<accession>A0ABV2IZV3</accession>
<dbReference type="PROSITE" id="PS50111">
    <property type="entry name" value="CHEMOTAXIS_TRANSDUC_2"/>
    <property type="match status" value="1"/>
</dbReference>
<evidence type="ECO:0000256" key="2">
    <source>
        <dbReference type="PROSITE-ProRule" id="PRU00284"/>
    </source>
</evidence>
<keyword evidence="1 2" id="KW-0807">Transducer</keyword>
<evidence type="ECO:0000313" key="5">
    <source>
        <dbReference type="EMBL" id="MET3613295.1"/>
    </source>
</evidence>
<proteinExistence type="predicted"/>
<sequence length="487" mass="52405">MNAAAYSLPSEMEYEERAPGTAPAPPAPEVLRDVIVRLSQDASRLGIDLVDIAGAIQTVAASSSKHTQVFRHLTGTAQEIAEANRSIANALRGTDQMAGRARDALKQSADDLTRSSTGIDAMVEVSADITSEISQFAVSLNDVDKFAGEIGSIARQTNLLALNAAIEAARAGEAGKGFAVVAAEIRALSLQTSTVTATIQKTLSDIRNRILRLGHAGEGAARSAGEIKEITVAMDASFRLMEEVFTRILDNSQQLSGTTAGVETRCTGFVSQLESALDEMLASNKHLQGAAERVDGLVDMSEKIIQVAASAGIETPDHRLIVEVQDVAARISAAFEQGIASGRVSMSDLFDRNYREIPGTNPKQFSTRYLDFADRVLTPIQESVIEADPLLAFCACVDENGYLPTHNLKFSQAQRPGEVEWNTANSRNRRIFNDRTGLGAGRNKEPFLVQTYRRDMGGGNFIIMKDISAPIFVNGRHWGGVRLAAKV</sequence>
<feature type="region of interest" description="Disordered" evidence="3">
    <location>
        <begin position="1"/>
        <end position="26"/>
    </location>
</feature>
<evidence type="ECO:0000259" key="4">
    <source>
        <dbReference type="PROSITE" id="PS50111"/>
    </source>
</evidence>
<dbReference type="Proteomes" id="UP001549047">
    <property type="component" value="Unassembled WGS sequence"/>
</dbReference>
<protein>
    <submittedName>
        <fullName evidence="5">Methyl-accepting chemotaxis protein</fullName>
    </submittedName>
</protein>
<feature type="domain" description="Methyl-accepting transducer" evidence="4">
    <location>
        <begin position="41"/>
        <end position="295"/>
    </location>
</feature>
<dbReference type="RefSeq" id="WP_354555774.1">
    <property type="nucleotide sequence ID" value="NZ_JBEPMB010000001.1"/>
</dbReference>
<evidence type="ECO:0000256" key="3">
    <source>
        <dbReference type="SAM" id="MobiDB-lite"/>
    </source>
</evidence>
<evidence type="ECO:0000256" key="1">
    <source>
        <dbReference type="ARBA" id="ARBA00023224"/>
    </source>
</evidence>
<dbReference type="PANTHER" id="PTHR32089">
    <property type="entry name" value="METHYL-ACCEPTING CHEMOTAXIS PROTEIN MCPB"/>
    <property type="match status" value="1"/>
</dbReference>
<name>A0ABV2IZV3_9HYPH</name>
<dbReference type="InterPro" id="IPR004089">
    <property type="entry name" value="MCPsignal_dom"/>
</dbReference>
<dbReference type="Pfam" id="PF00015">
    <property type="entry name" value="MCPsignal"/>
    <property type="match status" value="1"/>
</dbReference>
<reference evidence="5 6" key="1">
    <citation type="submission" date="2024-06" db="EMBL/GenBank/DDBJ databases">
        <title>Genomic Encyclopedia of Type Strains, Phase IV (KMG-IV): sequencing the most valuable type-strain genomes for metagenomic binning, comparative biology and taxonomic classification.</title>
        <authorList>
            <person name="Goeker M."/>
        </authorList>
    </citation>
    <scope>NUCLEOTIDE SEQUENCE [LARGE SCALE GENOMIC DNA]</scope>
    <source>
        <strain evidence="5 6">DSM 29780</strain>
    </source>
</reference>